<name>A0A7Y9FMC9_9SPHN</name>
<protein>
    <recommendedName>
        <fullName evidence="3">DUF2332 domain-containing protein</fullName>
    </recommendedName>
</protein>
<keyword evidence="2" id="KW-1185">Reference proteome</keyword>
<evidence type="ECO:0000313" key="2">
    <source>
        <dbReference type="Proteomes" id="UP000517753"/>
    </source>
</evidence>
<evidence type="ECO:0008006" key="3">
    <source>
        <dbReference type="Google" id="ProtNLM"/>
    </source>
</evidence>
<sequence length="351" mass="38130">MTRPIADALPTRGPLRRQAEAVRAMGSTFVAAVLEAGERQLHRAPRTAALIAAWPRDVAADALAMRFNAALHAVARGGTIAALTELYRDQAGDFDRVIGETLEIADDVIVEWMRDPPQTNEVGRTAAIMAALMVARAHHDMPCELRELGASAGLNLNLDRYAYDLGGRVVGTAGSPVRVAPEWRGPPPCVHPVEIVSARGVDLRPLDVTDAAACARLMAYIWADQHDRSERLAEALAIAHARPPQVDTGDIAVWLPEQLAAAQPDGRCRVVVHSMALQYLDPARRQTVETAFRDAGARATATRPLARVAFEWTPARDAVHLSLTVWPDGRTHHLATCHAYGAWIDWHGPTD</sequence>
<evidence type="ECO:0000313" key="1">
    <source>
        <dbReference type="EMBL" id="NYD89667.1"/>
    </source>
</evidence>
<organism evidence="1 2">
    <name type="scientific">Sphingomonas melonis</name>
    <dbReference type="NCBI Taxonomy" id="152682"/>
    <lineage>
        <taxon>Bacteria</taxon>
        <taxon>Pseudomonadati</taxon>
        <taxon>Pseudomonadota</taxon>
        <taxon>Alphaproteobacteria</taxon>
        <taxon>Sphingomonadales</taxon>
        <taxon>Sphingomonadaceae</taxon>
        <taxon>Sphingomonas</taxon>
    </lineage>
</organism>
<dbReference type="Proteomes" id="UP000517753">
    <property type="component" value="Unassembled WGS sequence"/>
</dbReference>
<gene>
    <name evidence="1" type="ORF">HD841_001447</name>
</gene>
<dbReference type="InterPro" id="IPR011200">
    <property type="entry name" value="UCP012608"/>
</dbReference>
<accession>A0A7Y9FMC9</accession>
<reference evidence="1 2" key="1">
    <citation type="submission" date="2020-08" db="EMBL/GenBank/DDBJ databases">
        <title>The Agave Microbiome: Exploring the role of microbial communities in plant adaptations to desert environments.</title>
        <authorList>
            <person name="Partida-Martinez L.P."/>
        </authorList>
    </citation>
    <scope>NUCLEOTIDE SEQUENCE [LARGE SCALE GENOMIC DNA]</scope>
    <source>
        <strain evidence="1 2">AS2.3</strain>
    </source>
</reference>
<dbReference type="Pfam" id="PF10094">
    <property type="entry name" value="DUF2332"/>
    <property type="match status" value="1"/>
</dbReference>
<comment type="caution">
    <text evidence="1">The sequence shown here is derived from an EMBL/GenBank/DDBJ whole genome shotgun (WGS) entry which is preliminary data.</text>
</comment>
<dbReference type="RefSeq" id="WP_179508195.1">
    <property type="nucleotide sequence ID" value="NZ_JACCBY010000002.1"/>
</dbReference>
<dbReference type="EMBL" id="JACCBY010000002">
    <property type="protein sequence ID" value="NYD89667.1"/>
    <property type="molecule type" value="Genomic_DNA"/>
</dbReference>
<proteinExistence type="predicted"/>
<dbReference type="AlphaFoldDB" id="A0A7Y9FMC9"/>
<dbReference type="PIRSF" id="PIRSF012608">
    <property type="entry name" value="UCP012608"/>
    <property type="match status" value="1"/>
</dbReference>